<accession>A0A8T0WBT8</accession>
<feature type="region of interest" description="Disordered" evidence="1">
    <location>
        <begin position="24"/>
        <end position="59"/>
    </location>
</feature>
<protein>
    <submittedName>
        <fullName evidence="2">Uncharacterized protein</fullName>
    </submittedName>
</protein>
<name>A0A8T0WBT8_PANVG</name>
<gene>
    <name evidence="2" type="ORF">PVAP13_2KG382100</name>
</gene>
<feature type="region of interest" description="Disordered" evidence="1">
    <location>
        <begin position="244"/>
        <end position="280"/>
    </location>
</feature>
<dbReference type="EMBL" id="CM029039">
    <property type="protein sequence ID" value="KAG2644865.1"/>
    <property type="molecule type" value="Genomic_DNA"/>
</dbReference>
<proteinExistence type="predicted"/>
<evidence type="ECO:0000256" key="1">
    <source>
        <dbReference type="SAM" id="MobiDB-lite"/>
    </source>
</evidence>
<sequence>MGPPNNKKGPGLAVDALELRRERQRARCAAMTDEQREEKNRKRREAYRRKKSYANKENEPGCNIHVFKSSNADTNIAKHPTGISGLRRESDRALSDLNSNDKRLETNKKMREAYPMKKDVTKGAKISSDLNFKDGAAEEHAHISSTVQLLPANDLNFNDGADEQHIECVSCTAPTNEHPPTDDENDAPITSTPIVEHPADSTPVGTVESNLSDAYTDVPPVIGYTHLPACADTSSVSVKSCKTRTLTDDQRARKNKRRRELYHEKNQSKKQTKTGAERNRDYKRRLKDFWENNLHPESIALENPQFTPEIILPTRVNPN</sequence>
<dbReference type="AlphaFoldDB" id="A0A8T0WBT8"/>
<evidence type="ECO:0000313" key="2">
    <source>
        <dbReference type="EMBL" id="KAG2644865.1"/>
    </source>
</evidence>
<dbReference type="Proteomes" id="UP000823388">
    <property type="component" value="Chromosome 2K"/>
</dbReference>
<evidence type="ECO:0000313" key="3">
    <source>
        <dbReference type="Proteomes" id="UP000823388"/>
    </source>
</evidence>
<feature type="compositionally biased region" description="Basic residues" evidence="1">
    <location>
        <begin position="41"/>
        <end position="53"/>
    </location>
</feature>
<comment type="caution">
    <text evidence="2">The sequence shown here is derived from an EMBL/GenBank/DDBJ whole genome shotgun (WGS) entry which is preliminary data.</text>
</comment>
<keyword evidence="3" id="KW-1185">Reference proteome</keyword>
<reference evidence="2" key="1">
    <citation type="submission" date="2020-05" db="EMBL/GenBank/DDBJ databases">
        <title>WGS assembly of Panicum virgatum.</title>
        <authorList>
            <person name="Lovell J.T."/>
            <person name="Jenkins J."/>
            <person name="Shu S."/>
            <person name="Juenger T.E."/>
            <person name="Schmutz J."/>
        </authorList>
    </citation>
    <scope>NUCLEOTIDE SEQUENCE</scope>
    <source>
        <strain evidence="2">AP13</strain>
    </source>
</reference>
<organism evidence="2 3">
    <name type="scientific">Panicum virgatum</name>
    <name type="common">Blackwell switchgrass</name>
    <dbReference type="NCBI Taxonomy" id="38727"/>
    <lineage>
        <taxon>Eukaryota</taxon>
        <taxon>Viridiplantae</taxon>
        <taxon>Streptophyta</taxon>
        <taxon>Embryophyta</taxon>
        <taxon>Tracheophyta</taxon>
        <taxon>Spermatophyta</taxon>
        <taxon>Magnoliopsida</taxon>
        <taxon>Liliopsida</taxon>
        <taxon>Poales</taxon>
        <taxon>Poaceae</taxon>
        <taxon>PACMAD clade</taxon>
        <taxon>Panicoideae</taxon>
        <taxon>Panicodae</taxon>
        <taxon>Paniceae</taxon>
        <taxon>Panicinae</taxon>
        <taxon>Panicum</taxon>
        <taxon>Panicum sect. Hiantes</taxon>
    </lineage>
</organism>